<dbReference type="GO" id="GO:0031012">
    <property type="term" value="C:extracellular matrix"/>
    <property type="evidence" value="ECO:0007669"/>
    <property type="project" value="TreeGrafter"/>
</dbReference>
<dbReference type="Pfam" id="PF13330">
    <property type="entry name" value="Mucin2_WxxW"/>
    <property type="match status" value="3"/>
</dbReference>
<feature type="compositionally biased region" description="Low complexity" evidence="9">
    <location>
        <begin position="851"/>
        <end position="959"/>
    </location>
</feature>
<dbReference type="Pfam" id="PF00094">
    <property type="entry name" value="VWD"/>
    <property type="match status" value="2"/>
</dbReference>
<organism evidence="12 13">
    <name type="scientific">Bagarius yarrelli</name>
    <name type="common">Goonch</name>
    <name type="synonym">Bagrus yarrelli</name>
    <dbReference type="NCBI Taxonomy" id="175774"/>
    <lineage>
        <taxon>Eukaryota</taxon>
        <taxon>Metazoa</taxon>
        <taxon>Chordata</taxon>
        <taxon>Craniata</taxon>
        <taxon>Vertebrata</taxon>
        <taxon>Euteleostomi</taxon>
        <taxon>Actinopterygii</taxon>
        <taxon>Neopterygii</taxon>
        <taxon>Teleostei</taxon>
        <taxon>Ostariophysi</taxon>
        <taxon>Siluriformes</taxon>
        <taxon>Sisoridae</taxon>
        <taxon>Sisorinae</taxon>
        <taxon>Bagarius</taxon>
    </lineage>
</organism>
<feature type="domain" description="VWFD" evidence="11">
    <location>
        <begin position="181"/>
        <end position="351"/>
    </location>
</feature>
<evidence type="ECO:0000256" key="8">
    <source>
        <dbReference type="PROSITE-ProRule" id="PRU00039"/>
    </source>
</evidence>
<keyword evidence="4" id="KW-0677">Repeat</keyword>
<evidence type="ECO:0000256" key="1">
    <source>
        <dbReference type="ARBA" id="ARBA00004613"/>
    </source>
</evidence>
<feature type="disulfide bond" evidence="8">
    <location>
        <begin position="1774"/>
        <end position="1828"/>
    </location>
</feature>
<dbReference type="InterPro" id="IPR036084">
    <property type="entry name" value="Ser_inhib-like_sf"/>
</dbReference>
<dbReference type="OrthoDB" id="10071893at2759"/>
<dbReference type="SMART" id="SM00214">
    <property type="entry name" value="VWC"/>
    <property type="match status" value="3"/>
</dbReference>
<dbReference type="SMART" id="SM00041">
    <property type="entry name" value="CT"/>
    <property type="match status" value="1"/>
</dbReference>
<evidence type="ECO:0000313" key="13">
    <source>
        <dbReference type="Proteomes" id="UP000319801"/>
    </source>
</evidence>
<feature type="domain" description="VWFD" evidence="11">
    <location>
        <begin position="1245"/>
        <end position="1427"/>
    </location>
</feature>
<feature type="region of interest" description="Disordered" evidence="9">
    <location>
        <begin position="1066"/>
        <end position="1136"/>
    </location>
</feature>
<keyword evidence="5" id="KW-0186">Copper</keyword>
<evidence type="ECO:0000256" key="9">
    <source>
        <dbReference type="SAM" id="MobiDB-lite"/>
    </source>
</evidence>
<evidence type="ECO:0000256" key="5">
    <source>
        <dbReference type="ARBA" id="ARBA00023008"/>
    </source>
</evidence>
<dbReference type="SMART" id="SM00832">
    <property type="entry name" value="C8"/>
    <property type="match status" value="2"/>
</dbReference>
<feature type="disulfide bond" evidence="8">
    <location>
        <begin position="1778"/>
        <end position="1830"/>
    </location>
</feature>
<dbReference type="InterPro" id="IPR001846">
    <property type="entry name" value="VWF_type-D"/>
</dbReference>
<comment type="caution">
    <text evidence="8">Lacks conserved residue(s) required for the propagation of feature annotation.</text>
</comment>
<dbReference type="PROSITE" id="PS01185">
    <property type="entry name" value="CTCK_1"/>
    <property type="match status" value="1"/>
</dbReference>
<evidence type="ECO:0000313" key="12">
    <source>
        <dbReference type="EMBL" id="TSM20286.1"/>
    </source>
</evidence>
<evidence type="ECO:0000256" key="6">
    <source>
        <dbReference type="ARBA" id="ARBA00023157"/>
    </source>
</evidence>
<evidence type="ECO:0000259" key="11">
    <source>
        <dbReference type="PROSITE" id="PS51233"/>
    </source>
</evidence>
<evidence type="ECO:0000259" key="10">
    <source>
        <dbReference type="PROSITE" id="PS01225"/>
    </source>
</evidence>
<keyword evidence="3" id="KW-0732">Signal</keyword>
<dbReference type="Pfam" id="PF25962">
    <property type="entry name" value="TIL_OTOGL_Mucin"/>
    <property type="match status" value="1"/>
</dbReference>
<dbReference type="InterPro" id="IPR025155">
    <property type="entry name" value="WxxW_domain"/>
</dbReference>
<keyword evidence="7" id="KW-0325">Glycoprotein</keyword>
<keyword evidence="13" id="KW-1185">Reference proteome</keyword>
<dbReference type="PANTHER" id="PTHR11339">
    <property type="entry name" value="EXTRACELLULAR MATRIX GLYCOPROTEIN RELATED"/>
    <property type="match status" value="1"/>
</dbReference>
<feature type="disulfide bond" evidence="8">
    <location>
        <begin position="1763"/>
        <end position="1812"/>
    </location>
</feature>
<evidence type="ECO:0000256" key="7">
    <source>
        <dbReference type="ARBA" id="ARBA00023180"/>
    </source>
</evidence>
<gene>
    <name evidence="12" type="ORF">Baya_7873</name>
</gene>
<evidence type="ECO:0000256" key="2">
    <source>
        <dbReference type="ARBA" id="ARBA00022525"/>
    </source>
</evidence>
<dbReference type="PROSITE" id="PS51233">
    <property type="entry name" value="VWFD"/>
    <property type="match status" value="2"/>
</dbReference>
<dbReference type="SMART" id="SM00215">
    <property type="entry name" value="VWC_out"/>
    <property type="match status" value="1"/>
</dbReference>
<dbReference type="SMART" id="SM00216">
    <property type="entry name" value="VWD"/>
    <property type="match status" value="2"/>
</dbReference>
<dbReference type="InterPro" id="IPR014853">
    <property type="entry name" value="VWF/SSPO/ZAN-like_Cys-rich_dom"/>
</dbReference>
<feature type="region of interest" description="Disordered" evidence="9">
    <location>
        <begin position="718"/>
        <end position="747"/>
    </location>
</feature>
<dbReference type="InterPro" id="IPR001007">
    <property type="entry name" value="VWF_dom"/>
</dbReference>
<sequence length="1850" mass="202501">MVYSYNVHTSTPSCRCLSDPDFTCAATCAPVDGCVCANGTYLDDNDKCVTQDRCSCYYKGTVIPPGEVISKDGVMCTCKNGKISCIGSTTNEPSCFSPTVFFNCSEAAPGSTGSECQKSCNTLDMTSGLVSDGKGGCIEQSQCPCVHNSKSYQPGESINIDCNTCTCKDRKWECSTDLCHGTCTVYGDGHYITFDGKRYTFDGDCEYTLVRDNCGYSNNSGTFRVITENLPCGTTGTTCSKAIKLFLGTTELLLKDGDYEVIQRDAGNEIPYQISVMGIYMVIEAENGLILMWDQKTSIFIKISPTFKGKVCGLCGNYDGNANNDFTLRNQGVVNNALDFGNSWKESSSCPDASQIKNPCTFNPYRQAWAQKTVDPAPYYSACVRDACACDTGGDCECFCTAIAAYAEACNEAEVCVAWRTPKICPLFCDYYNPPDECEWHYKPCGAPCMKTCRNPEGKCSSQIPPLEGCYPKCPDNQPYFDEDTMKCVNKKSCGCYYKAKHYNNGDEVPSTENCQKCYCSSSEIECKTDDKDCTCLYNGVIYHQNETIYNTTDGYGHCITATCGKNGKIKRERYPCYTTLPPTTTVFDFSSTAVSTTHSHTPTTTTGPASSTCQKSCHWSVWYDITFPTPGPSGGDSETYKDIKAANYRICDQPSQIECRAEKYPNKSISEVGQKVECNVNLGLICKNDEQSGSFPLCLNYQIRVYCCDNQCTSPTTPPTTTTTTLPTTVTTTQPTTTPKTTSVSTTTGSPHCEDCSWTPWMNVDYPKYGPEGGDNETIKNIIKSGRYKVCENPAEVECQAVRFPGVPLSELHQNVTCSKSGLLCENKYQILICLDYEVRAKCCEPKECTSTTKPPKTTTTTTTTTTTPPTTTQTTPTTTTTTTPTTTVSTTLTTPTTTTITTTPTTTTTTTNTPTTTISTTLQTTTTTTTTTTKPTTTTTSTTTTVPATSSPTSTKPSGHHTTSCIPKCSWSEWMDFGPPTPGPKGGENVTIQTIHDTYHNVCSTPAEAECRAKLYPKFSLSELGQVVTCNAKDGLICVNENQGLQQQCFDYEIRVSCCEVPKGCPQTSPTTTSTTGTVTTTTPTSTRTTSPTTTPPTTTTTTTTTTPPTTTTSTTTTTPATSSPTSTKPPGHHTTSCIPKCSWSEWMDFGPPTPGPKGGENVTIQTIHDTYHNVCSTPAEAECRHGQTIPDGKCANFTCNDGIVTHEKVKCEDAPLPVCVNQHPAKLVKDDSGCCSVYKCQCICSGFGDPHYITFDGTYYPFQGNCSYVLVKEINPKYHFSVIIDNVFCDSEDGLSCPKSLTVYYKSFEIFMTQEIMNGTVINLIKVNNKIVKLPYQNKDFRVTDNGIESLLVIPEIEAQITFTGMMFFINLPWQMFHGNTEGQCGTCDNNRSDDCRLPNGTILSSCEAMAPYWNVSNDNSICPPPKPKPTPVPCKMAPICQNITNIFKECHELVPYQAFMEGCIFDVCNTNIEVFGCISLQMYAEQCALAGVCIDWRAATNGVCDYKCESPKVYKACELQIQETCDLRFNLKFISTPNTFSALDTVRWEGCYCPDGMSPLNPYTNTCVNSSCVCDTSLCPSDKPTCAPGFSLHVETKLCCPVYSCVAEPVCVFNDTVFRGCEYRPVSGKCCGECVQVNCVVTSGNTTQIIKPGVAVPKEKCNQCVCTDEVDLQTQLHKITCSPQPCQTHCQLGYEYQPIPDECCGKCVQNSCVFTYDNKNQVVKGTIVFVDCCPKCTCTLKNRACDLTRNFTYLESNGCRSAKRVEMTACEGSCVTSSFYSMADNTFEQSCSCCQEVSTSRKEAEFLCPDGSKFTRTYVYVEKCSCLKRECKVKEKPPAQQKQILQ</sequence>
<feature type="domain" description="CTCK" evidence="10">
    <location>
        <begin position="1740"/>
        <end position="1836"/>
    </location>
</feature>
<dbReference type="InterPro" id="IPR006207">
    <property type="entry name" value="Cys_knot_C"/>
</dbReference>
<feature type="region of interest" description="Disordered" evidence="9">
    <location>
        <begin position="849"/>
        <end position="961"/>
    </location>
</feature>
<dbReference type="PANTHER" id="PTHR11339:SF386">
    <property type="entry name" value="HEMOLECTIN, ISOFORM A"/>
    <property type="match status" value="1"/>
</dbReference>
<dbReference type="PROSITE" id="PS01225">
    <property type="entry name" value="CTCK_2"/>
    <property type="match status" value="1"/>
</dbReference>
<dbReference type="Proteomes" id="UP000319801">
    <property type="component" value="Unassembled WGS sequence"/>
</dbReference>
<dbReference type="InterPro" id="IPR058753">
    <property type="entry name" value="TIL_OTOGL_Mucin"/>
</dbReference>
<comment type="caution">
    <text evidence="12">The sequence shown here is derived from an EMBL/GenBank/DDBJ whole genome shotgun (WGS) entry which is preliminary data.</text>
</comment>
<dbReference type="GO" id="GO:0005615">
    <property type="term" value="C:extracellular space"/>
    <property type="evidence" value="ECO:0007669"/>
    <property type="project" value="TreeGrafter"/>
</dbReference>
<proteinExistence type="predicted"/>
<evidence type="ECO:0000256" key="4">
    <source>
        <dbReference type="ARBA" id="ARBA00022737"/>
    </source>
</evidence>
<comment type="subcellular location">
    <subcellularLocation>
        <location evidence="1">Secreted</location>
    </subcellularLocation>
</comment>
<dbReference type="SUPFAM" id="SSF57567">
    <property type="entry name" value="Serine protease inhibitors"/>
    <property type="match status" value="2"/>
</dbReference>
<accession>A0A556U328</accession>
<name>A0A556U328_BAGYA</name>
<dbReference type="EMBL" id="VCAZ01000042">
    <property type="protein sequence ID" value="TSM20286.1"/>
    <property type="molecule type" value="Genomic_DNA"/>
</dbReference>
<keyword evidence="6 8" id="KW-1015">Disulfide bond</keyword>
<protein>
    <submittedName>
        <fullName evidence="12">Mucin-5AC</fullName>
    </submittedName>
</protein>
<dbReference type="InterPro" id="IPR050780">
    <property type="entry name" value="Mucin_vWF_Thrombospondin_sf"/>
</dbReference>
<evidence type="ECO:0000256" key="3">
    <source>
        <dbReference type="ARBA" id="ARBA00022729"/>
    </source>
</evidence>
<feature type="compositionally biased region" description="Low complexity" evidence="9">
    <location>
        <begin position="1070"/>
        <end position="1136"/>
    </location>
</feature>
<keyword evidence="2" id="KW-0964">Secreted</keyword>
<dbReference type="Pfam" id="PF08742">
    <property type="entry name" value="C8"/>
    <property type="match status" value="2"/>
</dbReference>
<reference evidence="12 13" key="1">
    <citation type="journal article" date="2019" name="Genome Biol. Evol.">
        <title>Whole-Genome Sequencing of the Giant Devil Catfish, Bagarius yarrelli.</title>
        <authorList>
            <person name="Jiang W."/>
            <person name="Lv Y."/>
            <person name="Cheng L."/>
            <person name="Yang K."/>
            <person name="Chao B."/>
            <person name="Wang X."/>
            <person name="Li Y."/>
            <person name="Pan X."/>
            <person name="You X."/>
            <person name="Zhang Y."/>
            <person name="Yang J."/>
            <person name="Li J."/>
            <person name="Zhang X."/>
            <person name="Liu S."/>
            <person name="Sun C."/>
            <person name="Yang J."/>
            <person name="Shi Q."/>
        </authorList>
    </citation>
    <scope>NUCLEOTIDE SEQUENCE [LARGE SCALE GENOMIC DNA]</scope>
    <source>
        <strain evidence="12">JWS20170419001</strain>
        <tissue evidence="12">Muscle</tissue>
    </source>
</reference>